<organism evidence="2 3">
    <name type="scientific">Anaerosphaera multitolerans</name>
    <dbReference type="NCBI Taxonomy" id="2487351"/>
    <lineage>
        <taxon>Bacteria</taxon>
        <taxon>Bacillati</taxon>
        <taxon>Bacillota</taxon>
        <taxon>Tissierellia</taxon>
        <taxon>Tissierellales</taxon>
        <taxon>Peptoniphilaceae</taxon>
        <taxon>Anaerosphaera</taxon>
    </lineage>
</organism>
<dbReference type="InterPro" id="IPR004445">
    <property type="entry name" value="GltS"/>
</dbReference>
<proteinExistence type="predicted"/>
<accession>A0A437S675</accession>
<dbReference type="PANTHER" id="PTHR36178:SF1">
    <property type="entry name" value="SODIUM_GLUTAMATE SYMPORTER"/>
    <property type="match status" value="1"/>
</dbReference>
<reference evidence="2 3" key="1">
    <citation type="submission" date="2018-11" db="EMBL/GenBank/DDBJ databases">
        <title>Genome sequencing and assembly of Anaerosphaera sp. nov., GS7-6-2.</title>
        <authorList>
            <person name="Rettenmaier R."/>
            <person name="Liebl W."/>
            <person name="Zverlov V."/>
        </authorList>
    </citation>
    <scope>NUCLEOTIDE SEQUENCE [LARGE SCALE GENOMIC DNA]</scope>
    <source>
        <strain evidence="2 3">GS7-6-2</strain>
    </source>
</reference>
<dbReference type="Proteomes" id="UP000288812">
    <property type="component" value="Unassembled WGS sequence"/>
</dbReference>
<dbReference type="PANTHER" id="PTHR36178">
    <property type="entry name" value="SLR0625 PROTEIN"/>
    <property type="match status" value="1"/>
</dbReference>
<keyword evidence="3" id="KW-1185">Reference proteome</keyword>
<dbReference type="GO" id="GO:0015501">
    <property type="term" value="F:glutamate:sodium symporter activity"/>
    <property type="evidence" value="ECO:0007669"/>
    <property type="project" value="InterPro"/>
</dbReference>
<feature type="transmembrane region" description="Helical" evidence="1">
    <location>
        <begin position="302"/>
        <end position="322"/>
    </location>
</feature>
<keyword evidence="1" id="KW-1133">Transmembrane helix</keyword>
<feature type="transmembrane region" description="Helical" evidence="1">
    <location>
        <begin position="244"/>
        <end position="267"/>
    </location>
</feature>
<dbReference type="Pfam" id="PF03616">
    <property type="entry name" value="Glt_symporter"/>
    <property type="match status" value="1"/>
</dbReference>
<feature type="transmembrane region" description="Helical" evidence="1">
    <location>
        <begin position="43"/>
        <end position="63"/>
    </location>
</feature>
<gene>
    <name evidence="2" type="ORF">EF514_07125</name>
</gene>
<feature type="transmembrane region" description="Helical" evidence="1">
    <location>
        <begin position="213"/>
        <end position="232"/>
    </location>
</feature>
<dbReference type="OrthoDB" id="4921038at2"/>
<dbReference type="EMBL" id="RLIH01000009">
    <property type="protein sequence ID" value="RVU54520.1"/>
    <property type="molecule type" value="Genomic_DNA"/>
</dbReference>
<feature type="transmembrane region" description="Helical" evidence="1">
    <location>
        <begin position="329"/>
        <end position="345"/>
    </location>
</feature>
<dbReference type="GO" id="GO:0015813">
    <property type="term" value="P:L-glutamate transmembrane transport"/>
    <property type="evidence" value="ECO:0007669"/>
    <property type="project" value="InterPro"/>
</dbReference>
<dbReference type="RefSeq" id="WP_127724742.1">
    <property type="nucleotide sequence ID" value="NZ_RLIH01000009.1"/>
</dbReference>
<feature type="transmembrane region" description="Helical" evidence="1">
    <location>
        <begin position="279"/>
        <end position="296"/>
    </location>
</feature>
<evidence type="ECO:0000313" key="3">
    <source>
        <dbReference type="Proteomes" id="UP000288812"/>
    </source>
</evidence>
<keyword evidence="1" id="KW-0812">Transmembrane</keyword>
<protein>
    <submittedName>
        <fullName evidence="2">Sodium:glutamate symporter</fullName>
    </submittedName>
</protein>
<name>A0A437S675_9FIRM</name>
<keyword evidence="1" id="KW-0472">Membrane</keyword>
<dbReference type="GO" id="GO:0016020">
    <property type="term" value="C:membrane"/>
    <property type="evidence" value="ECO:0007669"/>
    <property type="project" value="InterPro"/>
</dbReference>
<sequence length="393" mass="42187">MEFSFDMLATTALGCVIALFGKQLVSRSRVLREWAIPAPVVGGLIVSVILSILKFNGVIAFTWNKDLSSFLMNIFFTCVGFGFSLKTLQHGKKYIIPIFWTITAIVILQGTLGIVLAKAFGIHPLIGVNATTGAHAGGPGTAAAFGAMYEELGAIGATEAGVASATVGLALGSLTGGPAAVWLIRKYKLKSDPKDLELMDTSHEEALLDVPRLFNMVCLILIVGALGIPIQYFLKQIPYIEMPYFIGMLFSGAICRNIIEAVGIKFYEPEINAIESISLDIFLAVTIMTMDLTLIVNMLGPILLMLVLDTIITVGFGMIVAFRAYKKDYAAAVMVAGFIGTSMGSGSNAIANEKSIMDSYGYSHIAWIIFPALSVLAVDIANPLFMSIIVEFL</sequence>
<evidence type="ECO:0000256" key="1">
    <source>
        <dbReference type="SAM" id="Phobius"/>
    </source>
</evidence>
<feature type="transmembrane region" description="Helical" evidence="1">
    <location>
        <begin position="70"/>
        <end position="88"/>
    </location>
</feature>
<feature type="transmembrane region" description="Helical" evidence="1">
    <location>
        <begin position="365"/>
        <end position="390"/>
    </location>
</feature>
<comment type="caution">
    <text evidence="2">The sequence shown here is derived from an EMBL/GenBank/DDBJ whole genome shotgun (WGS) entry which is preliminary data.</text>
</comment>
<evidence type="ECO:0000313" key="2">
    <source>
        <dbReference type="EMBL" id="RVU54520.1"/>
    </source>
</evidence>
<dbReference type="AlphaFoldDB" id="A0A437S675"/>
<feature type="transmembrane region" description="Helical" evidence="1">
    <location>
        <begin position="94"/>
        <end position="117"/>
    </location>
</feature>